<dbReference type="PANTHER" id="PTHR42939">
    <property type="entry name" value="ABC TRANSPORTER ATP-BINDING PROTEIN ALBC-RELATED"/>
    <property type="match status" value="1"/>
</dbReference>
<dbReference type="EMBL" id="QSQT01000057">
    <property type="protein sequence ID" value="RGK49838.1"/>
    <property type="molecule type" value="Genomic_DNA"/>
</dbReference>
<evidence type="ECO:0000313" key="8">
    <source>
        <dbReference type="Proteomes" id="UP000260862"/>
    </source>
</evidence>
<keyword evidence="8" id="KW-1185">Reference proteome</keyword>
<name>A0A3E4VUG0_9BACT</name>
<protein>
    <submittedName>
        <fullName evidence="6">ABC transporter ATP-binding protein</fullName>
    </submittedName>
</protein>
<dbReference type="SUPFAM" id="SSF52540">
    <property type="entry name" value="P-loop containing nucleoside triphosphate hydrolases"/>
    <property type="match status" value="1"/>
</dbReference>
<dbReference type="Gene3D" id="3.40.50.300">
    <property type="entry name" value="P-loop containing nucleotide triphosphate hydrolases"/>
    <property type="match status" value="1"/>
</dbReference>
<sequence>MIKIEGLTFSYGKKASVFQDFSLEMEAGKVIGLLGKNGTGKSTLLYLMSGLLRPQNGSVWMKGRDVQKRLPVTLEDMYLVPEEFTLPNLSLQQFVKVNAPFYPRFSQELLRTCLADFDLNEDIHLGELSMGQKKKAYMCFALAANTSLLLMDEPTNGLDIPSKSQFRKVIASGMTEEKSVVVSTHQVRDIDRLLDQVVVIDGNEVLLNRSVVDITDKLLFAEQGMNEPTDDVLFVQPSVHGNSVIWPNLAGEESPLNLELLFNALLTEREKIQAIFNEK</sequence>
<evidence type="ECO:0000313" key="5">
    <source>
        <dbReference type="EMBL" id="RGK49838.1"/>
    </source>
</evidence>
<evidence type="ECO:0000313" key="6">
    <source>
        <dbReference type="EMBL" id="RGM33569.1"/>
    </source>
</evidence>
<evidence type="ECO:0000256" key="1">
    <source>
        <dbReference type="ARBA" id="ARBA00022448"/>
    </source>
</evidence>
<dbReference type="GO" id="GO:0005524">
    <property type="term" value="F:ATP binding"/>
    <property type="evidence" value="ECO:0007669"/>
    <property type="project" value="UniProtKB-KW"/>
</dbReference>
<keyword evidence="2" id="KW-0547">Nucleotide-binding</keyword>
<dbReference type="InterPro" id="IPR051782">
    <property type="entry name" value="ABC_Transporter_VariousFunc"/>
</dbReference>
<gene>
    <name evidence="6" type="ORF">DXC17_17810</name>
    <name evidence="5" type="ORF">DXD04_16400</name>
</gene>
<dbReference type="InterPro" id="IPR027417">
    <property type="entry name" value="P-loop_NTPase"/>
</dbReference>
<dbReference type="GO" id="GO:0016887">
    <property type="term" value="F:ATP hydrolysis activity"/>
    <property type="evidence" value="ECO:0007669"/>
    <property type="project" value="InterPro"/>
</dbReference>
<dbReference type="Proteomes" id="UP000260780">
    <property type="component" value="Unassembled WGS sequence"/>
</dbReference>
<evidence type="ECO:0000313" key="7">
    <source>
        <dbReference type="Proteomes" id="UP000260780"/>
    </source>
</evidence>
<dbReference type="Proteomes" id="UP000260862">
    <property type="component" value="Unassembled WGS sequence"/>
</dbReference>
<dbReference type="PANTHER" id="PTHR42939:SF1">
    <property type="entry name" value="ABC TRANSPORTER ATP-BINDING PROTEIN ALBC-RELATED"/>
    <property type="match status" value="1"/>
</dbReference>
<keyword evidence="3 6" id="KW-0067">ATP-binding</keyword>
<accession>A0A3E4VUG0</accession>
<dbReference type="STRING" id="310297.BHV76_10295"/>
<evidence type="ECO:0000259" key="4">
    <source>
        <dbReference type="PROSITE" id="PS50893"/>
    </source>
</evidence>
<feature type="domain" description="ABC transporter" evidence="4">
    <location>
        <begin position="2"/>
        <end position="227"/>
    </location>
</feature>
<dbReference type="InterPro" id="IPR003439">
    <property type="entry name" value="ABC_transporter-like_ATP-bd"/>
</dbReference>
<dbReference type="InterPro" id="IPR003593">
    <property type="entry name" value="AAA+_ATPase"/>
</dbReference>
<proteinExistence type="predicted"/>
<comment type="caution">
    <text evidence="6">The sequence shown here is derived from an EMBL/GenBank/DDBJ whole genome shotgun (WGS) entry which is preliminary data.</text>
</comment>
<dbReference type="Pfam" id="PF00005">
    <property type="entry name" value="ABC_tran"/>
    <property type="match status" value="1"/>
</dbReference>
<dbReference type="AlphaFoldDB" id="A0A3E4VUG0"/>
<dbReference type="PROSITE" id="PS50893">
    <property type="entry name" value="ABC_TRANSPORTER_2"/>
    <property type="match status" value="1"/>
</dbReference>
<organism evidence="6 7">
    <name type="scientific">Phocaeicola plebeius</name>
    <dbReference type="NCBI Taxonomy" id="310297"/>
    <lineage>
        <taxon>Bacteria</taxon>
        <taxon>Pseudomonadati</taxon>
        <taxon>Bacteroidota</taxon>
        <taxon>Bacteroidia</taxon>
        <taxon>Bacteroidales</taxon>
        <taxon>Bacteroidaceae</taxon>
        <taxon>Phocaeicola</taxon>
    </lineage>
</organism>
<evidence type="ECO:0000256" key="3">
    <source>
        <dbReference type="ARBA" id="ARBA00022840"/>
    </source>
</evidence>
<dbReference type="SMART" id="SM00382">
    <property type="entry name" value="AAA"/>
    <property type="match status" value="1"/>
</dbReference>
<reference evidence="7 8" key="1">
    <citation type="submission" date="2018-08" db="EMBL/GenBank/DDBJ databases">
        <title>A genome reference for cultivated species of the human gut microbiota.</title>
        <authorList>
            <person name="Zou Y."/>
            <person name="Xue W."/>
            <person name="Luo G."/>
        </authorList>
    </citation>
    <scope>NUCLEOTIDE SEQUENCE [LARGE SCALE GENOMIC DNA]</scope>
    <source>
        <strain evidence="6 7">OM08-14</strain>
        <strain evidence="5 8">TF10-3AC</strain>
    </source>
</reference>
<evidence type="ECO:0000256" key="2">
    <source>
        <dbReference type="ARBA" id="ARBA00022741"/>
    </source>
</evidence>
<dbReference type="CDD" id="cd03230">
    <property type="entry name" value="ABC_DR_subfamily_A"/>
    <property type="match status" value="1"/>
</dbReference>
<keyword evidence="1" id="KW-0813">Transport</keyword>
<dbReference type="RefSeq" id="WP_117674196.1">
    <property type="nucleotide sequence ID" value="NZ_CABOGR010000057.1"/>
</dbReference>
<dbReference type="EMBL" id="QSTF01000092">
    <property type="protein sequence ID" value="RGM33569.1"/>
    <property type="molecule type" value="Genomic_DNA"/>
</dbReference>